<proteinExistence type="predicted"/>
<sequence length="149" mass="16282">MAAVFLFAVPILLADWQYRRIPNIYLAFILYWVAAMRIISGIASMQSLMLCVASTLFAVVILKMGIGDAKLILTISLALNLTSSADIALLFLCMYLAAVLQIIVIWGARQSIPRSIPLAFAIIVGTMLYLAAARAPSLQQYADALVNSW</sequence>
<feature type="transmembrane region" description="Helical" evidence="1">
    <location>
        <begin position="87"/>
        <end position="108"/>
    </location>
</feature>
<feature type="transmembrane region" description="Helical" evidence="1">
    <location>
        <begin position="24"/>
        <end position="40"/>
    </location>
</feature>
<evidence type="ECO:0000313" key="3">
    <source>
        <dbReference type="EMBL" id="CAB4653253.1"/>
    </source>
</evidence>
<organism evidence="4">
    <name type="scientific">freshwater metagenome</name>
    <dbReference type="NCBI Taxonomy" id="449393"/>
    <lineage>
        <taxon>unclassified sequences</taxon>
        <taxon>metagenomes</taxon>
        <taxon>ecological metagenomes</taxon>
    </lineage>
</organism>
<accession>A0A6J6SQ72</accession>
<evidence type="ECO:0000256" key="1">
    <source>
        <dbReference type="SAM" id="Phobius"/>
    </source>
</evidence>
<protein>
    <submittedName>
        <fullName evidence="4">Unannotated protein</fullName>
    </submittedName>
</protein>
<name>A0A6J6SQ72_9ZZZZ</name>
<reference evidence="4" key="1">
    <citation type="submission" date="2020-05" db="EMBL/GenBank/DDBJ databases">
        <authorList>
            <person name="Chiriac C."/>
            <person name="Salcher M."/>
            <person name="Ghai R."/>
            <person name="Kavagutti S V."/>
        </authorList>
    </citation>
    <scope>NUCLEOTIDE SEQUENCE</scope>
</reference>
<evidence type="ECO:0000313" key="4">
    <source>
        <dbReference type="EMBL" id="CAB4736903.1"/>
    </source>
</evidence>
<keyword evidence="1" id="KW-0472">Membrane</keyword>
<dbReference type="Gene3D" id="1.20.120.1220">
    <property type="match status" value="1"/>
</dbReference>
<evidence type="ECO:0000313" key="2">
    <source>
        <dbReference type="EMBL" id="CAB4585203.1"/>
    </source>
</evidence>
<feature type="transmembrane region" description="Helical" evidence="1">
    <location>
        <begin position="115"/>
        <end position="132"/>
    </location>
</feature>
<dbReference type="EMBL" id="CAEZWQ010000002">
    <property type="protein sequence ID" value="CAB4653253.1"/>
    <property type="molecule type" value="Genomic_DNA"/>
</dbReference>
<feature type="transmembrane region" description="Helical" evidence="1">
    <location>
        <begin position="47"/>
        <end position="67"/>
    </location>
</feature>
<gene>
    <name evidence="2" type="ORF">UFOPK1795_00186</name>
    <name evidence="3" type="ORF">UFOPK2275_00065</name>
    <name evidence="4" type="ORF">UFOPK2816_00024</name>
</gene>
<dbReference type="EMBL" id="CAEZZB010000001">
    <property type="protein sequence ID" value="CAB4736903.1"/>
    <property type="molecule type" value="Genomic_DNA"/>
</dbReference>
<keyword evidence="1" id="KW-0812">Transmembrane</keyword>
<dbReference type="AlphaFoldDB" id="A0A6J6SQ72"/>
<keyword evidence="1" id="KW-1133">Transmembrane helix</keyword>
<dbReference type="EMBL" id="CAEZUG010000005">
    <property type="protein sequence ID" value="CAB4585203.1"/>
    <property type="molecule type" value="Genomic_DNA"/>
</dbReference>